<evidence type="ECO:0000313" key="6">
    <source>
        <dbReference type="Proteomes" id="UP000483379"/>
    </source>
</evidence>
<dbReference type="AlphaFoldDB" id="A0A6M0K143"/>
<dbReference type="GO" id="GO:1990281">
    <property type="term" value="C:efflux pump complex"/>
    <property type="evidence" value="ECO:0007669"/>
    <property type="project" value="TreeGrafter"/>
</dbReference>
<dbReference type="Gene3D" id="2.40.50.100">
    <property type="match status" value="1"/>
</dbReference>
<dbReference type="GO" id="GO:0015562">
    <property type="term" value="F:efflux transmembrane transporter activity"/>
    <property type="evidence" value="ECO:0007669"/>
    <property type="project" value="TreeGrafter"/>
</dbReference>
<evidence type="ECO:0000256" key="3">
    <source>
        <dbReference type="SAM" id="Phobius"/>
    </source>
</evidence>
<feature type="domain" description="Multidrug resistance protein MdtA-like C-terminal permuted SH3" evidence="4">
    <location>
        <begin position="378"/>
        <end position="431"/>
    </location>
</feature>
<keyword evidence="2" id="KW-0175">Coiled coil</keyword>
<evidence type="ECO:0000256" key="2">
    <source>
        <dbReference type="SAM" id="Coils"/>
    </source>
</evidence>
<keyword evidence="3" id="KW-1133">Transmembrane helix</keyword>
<dbReference type="SUPFAM" id="SSF111369">
    <property type="entry name" value="HlyD-like secretion proteins"/>
    <property type="match status" value="1"/>
</dbReference>
<feature type="coiled-coil region" evidence="2">
    <location>
        <begin position="112"/>
        <end position="214"/>
    </location>
</feature>
<comment type="similarity">
    <text evidence="1">Belongs to the membrane fusion protein (MFP) (TC 8.A.1) family.</text>
</comment>
<dbReference type="Gene3D" id="2.40.420.20">
    <property type="match status" value="1"/>
</dbReference>
<evidence type="ECO:0000313" key="5">
    <source>
        <dbReference type="EMBL" id="NEV63470.1"/>
    </source>
</evidence>
<gene>
    <name evidence="5" type="ORF">G3446_16515</name>
</gene>
<dbReference type="NCBIfam" id="TIGR01730">
    <property type="entry name" value="RND_mfp"/>
    <property type="match status" value="1"/>
</dbReference>
<proteinExistence type="inferred from homology"/>
<name>A0A6M0K143_9GAMM</name>
<dbReference type="EMBL" id="JAAIJQ010000052">
    <property type="protein sequence ID" value="NEV63470.1"/>
    <property type="molecule type" value="Genomic_DNA"/>
</dbReference>
<evidence type="ECO:0000256" key="1">
    <source>
        <dbReference type="ARBA" id="ARBA00009477"/>
    </source>
</evidence>
<organism evidence="5 6">
    <name type="scientific">Thiorhodococcus minor</name>
    <dbReference type="NCBI Taxonomy" id="57489"/>
    <lineage>
        <taxon>Bacteria</taxon>
        <taxon>Pseudomonadati</taxon>
        <taxon>Pseudomonadota</taxon>
        <taxon>Gammaproteobacteria</taxon>
        <taxon>Chromatiales</taxon>
        <taxon>Chromatiaceae</taxon>
        <taxon>Thiorhodococcus</taxon>
    </lineage>
</organism>
<feature type="transmembrane region" description="Helical" evidence="3">
    <location>
        <begin position="12"/>
        <end position="29"/>
    </location>
</feature>
<sequence>MSTERPVRKHRWLILPPIAIGIGILVWMAQGREPPAQTEQGETARPVRVIEAPAVALAPSAEGYGPVRPARVWKAVAQVSGRIIEIHPRLRDGEILAAGTELIRIDPIDYELALAQAQAELAELEVQEQNARASLEIEERNRDLANQELERLRKLGTRGTVSDSDVDQAERAALTSNSAVQNLRNQLTLIPTQRRVLESQAARAERDLERTQIRAPFDLRIANLGVEADQYVGVGQTLFEGDSVDRVEMDIQVPLYALRRLFLDLPAEGLTPDWASDQPPDPRQAASRVVDPTQLNALLPKLAGLNPLVRLDLGDAVAEWQAEFVRMDDEVDPQTRTMGVVVAVDRPYDQIIPGQRPPLSKGMFVQVVLRGRSRGPRVLVPRGAVRDGAVFVVDDEQRLRRRPVEVLFDQDGNSVIASGLEPGERVVLSDLVPAVDGMLLDPQVDIELAEQLQALGVAP</sequence>
<dbReference type="PANTHER" id="PTHR30469:SF15">
    <property type="entry name" value="HLYD FAMILY OF SECRETION PROTEINS"/>
    <property type="match status" value="1"/>
</dbReference>
<keyword evidence="3" id="KW-0472">Membrane</keyword>
<accession>A0A6M0K143</accession>
<dbReference type="InterPro" id="IPR006143">
    <property type="entry name" value="RND_pump_MFP"/>
</dbReference>
<dbReference type="Gene3D" id="2.40.30.170">
    <property type="match status" value="1"/>
</dbReference>
<dbReference type="InterPro" id="IPR058627">
    <property type="entry name" value="MdtA-like_C"/>
</dbReference>
<keyword evidence="3" id="KW-0812">Transmembrane</keyword>
<comment type="caution">
    <text evidence="5">The sequence shown here is derived from an EMBL/GenBank/DDBJ whole genome shotgun (WGS) entry which is preliminary data.</text>
</comment>
<evidence type="ECO:0000259" key="4">
    <source>
        <dbReference type="Pfam" id="PF25967"/>
    </source>
</evidence>
<protein>
    <submittedName>
        <fullName evidence="5">Efflux RND transporter periplasmic adaptor subunit</fullName>
    </submittedName>
</protein>
<dbReference type="Proteomes" id="UP000483379">
    <property type="component" value="Unassembled WGS sequence"/>
</dbReference>
<keyword evidence="6" id="KW-1185">Reference proteome</keyword>
<reference evidence="5 6" key="1">
    <citation type="submission" date="2020-02" db="EMBL/GenBank/DDBJ databases">
        <title>Genome sequences of Thiorhodococcus mannitoliphagus and Thiorhodococcus minor, purple sulfur photosynthetic bacteria in the gammaproteobacterial family, Chromatiaceae.</title>
        <authorList>
            <person name="Aviles F.A."/>
            <person name="Meyer T.E."/>
            <person name="Kyndt J.A."/>
        </authorList>
    </citation>
    <scope>NUCLEOTIDE SEQUENCE [LARGE SCALE GENOMIC DNA]</scope>
    <source>
        <strain evidence="5 6">DSM 11518</strain>
    </source>
</reference>
<dbReference type="RefSeq" id="WP_164453933.1">
    <property type="nucleotide sequence ID" value="NZ_JAAIJQ010000052.1"/>
</dbReference>
<dbReference type="PANTHER" id="PTHR30469">
    <property type="entry name" value="MULTIDRUG RESISTANCE PROTEIN MDTA"/>
    <property type="match status" value="1"/>
</dbReference>
<dbReference type="Gene3D" id="1.10.287.470">
    <property type="entry name" value="Helix hairpin bin"/>
    <property type="match status" value="1"/>
</dbReference>
<dbReference type="Pfam" id="PF25967">
    <property type="entry name" value="RND-MFP_C"/>
    <property type="match status" value="1"/>
</dbReference>